<dbReference type="InterPro" id="IPR027080">
    <property type="entry name" value="Unc-13"/>
</dbReference>
<dbReference type="GO" id="GO:0017075">
    <property type="term" value="F:syntaxin-1 binding"/>
    <property type="evidence" value="ECO:0007669"/>
    <property type="project" value="TreeGrafter"/>
</dbReference>
<keyword evidence="1" id="KW-0812">Transmembrane</keyword>
<dbReference type="GO" id="GO:0042734">
    <property type="term" value="C:presynaptic membrane"/>
    <property type="evidence" value="ECO:0007669"/>
    <property type="project" value="TreeGrafter"/>
</dbReference>
<dbReference type="GO" id="GO:0030672">
    <property type="term" value="C:synaptic vesicle membrane"/>
    <property type="evidence" value="ECO:0007669"/>
    <property type="project" value="TreeGrafter"/>
</dbReference>
<dbReference type="GO" id="GO:0099525">
    <property type="term" value="P:presynaptic dense core vesicle exocytosis"/>
    <property type="evidence" value="ECO:0007669"/>
    <property type="project" value="TreeGrafter"/>
</dbReference>
<dbReference type="PANTHER" id="PTHR10480:SF12">
    <property type="entry name" value="UNC-13, ISOFORM E"/>
    <property type="match status" value="1"/>
</dbReference>
<dbReference type="GO" id="GO:0061789">
    <property type="term" value="P:dense core granule priming"/>
    <property type="evidence" value="ECO:0007669"/>
    <property type="project" value="TreeGrafter"/>
</dbReference>
<accession>J9DK60</accession>
<dbReference type="GO" id="GO:0043195">
    <property type="term" value="C:terminal bouton"/>
    <property type="evidence" value="ECO:0007669"/>
    <property type="project" value="TreeGrafter"/>
</dbReference>
<dbReference type="PANTHER" id="PTHR10480">
    <property type="entry name" value="PROTEIN UNC-13 HOMOLOG"/>
    <property type="match status" value="1"/>
</dbReference>
<evidence type="ECO:0000313" key="2">
    <source>
        <dbReference type="EMBL" id="EJW69841.1"/>
    </source>
</evidence>
<dbReference type="GO" id="GO:0016081">
    <property type="term" value="P:synaptic vesicle docking"/>
    <property type="evidence" value="ECO:0007669"/>
    <property type="project" value="TreeGrafter"/>
</dbReference>
<sequence length="97" mass="10942">MTHFACLCTRYMCSGVPAVLSTLLANINAYYAHTTATSAVSASDRFNASNFGRDRFVKLLDQLHNSLRIDLSMYRVNLLFFNLYVGNLLFFVLLCFG</sequence>
<dbReference type="GO" id="GO:0016082">
    <property type="term" value="P:synaptic vesicle priming"/>
    <property type="evidence" value="ECO:0007669"/>
    <property type="project" value="TreeGrafter"/>
</dbReference>
<dbReference type="EMBL" id="ADBV01025334">
    <property type="protein sequence ID" value="EJW69841.1"/>
    <property type="molecule type" value="Genomic_DNA"/>
</dbReference>
<comment type="caution">
    <text evidence="2">The sequence shown here is derived from an EMBL/GenBank/DDBJ whole genome shotgun (WGS) entry which is preliminary data.</text>
</comment>
<organism evidence="2 3">
    <name type="scientific">Wuchereria bancrofti</name>
    <dbReference type="NCBI Taxonomy" id="6293"/>
    <lineage>
        <taxon>Eukaryota</taxon>
        <taxon>Metazoa</taxon>
        <taxon>Ecdysozoa</taxon>
        <taxon>Nematoda</taxon>
        <taxon>Chromadorea</taxon>
        <taxon>Rhabditida</taxon>
        <taxon>Spirurina</taxon>
        <taxon>Spiruromorpha</taxon>
        <taxon>Filarioidea</taxon>
        <taxon>Onchocercidae</taxon>
        <taxon>Wuchereria</taxon>
    </lineage>
</organism>
<protein>
    <submittedName>
        <fullName evidence="2">Uncharacterized protein</fullName>
    </submittedName>
</protein>
<name>J9DK60_WUCBA</name>
<dbReference type="GO" id="GO:0005516">
    <property type="term" value="F:calmodulin binding"/>
    <property type="evidence" value="ECO:0007669"/>
    <property type="project" value="TreeGrafter"/>
</dbReference>
<keyword evidence="1" id="KW-0472">Membrane</keyword>
<proteinExistence type="predicted"/>
<gene>
    <name evidence="2" type="ORF">WUBG_19253</name>
</gene>
<dbReference type="GO" id="GO:0019992">
    <property type="term" value="F:diacylglycerol binding"/>
    <property type="evidence" value="ECO:0007669"/>
    <property type="project" value="InterPro"/>
</dbReference>
<dbReference type="Proteomes" id="UP000004810">
    <property type="component" value="Unassembled WGS sequence"/>
</dbReference>
<keyword evidence="1" id="KW-1133">Transmembrane helix</keyword>
<dbReference type="AlphaFoldDB" id="J9DK60"/>
<feature type="transmembrane region" description="Helical" evidence="1">
    <location>
        <begin position="76"/>
        <end position="96"/>
    </location>
</feature>
<dbReference type="GO" id="GO:0098831">
    <property type="term" value="C:presynaptic active zone cytoplasmic component"/>
    <property type="evidence" value="ECO:0007669"/>
    <property type="project" value="TreeGrafter"/>
</dbReference>
<evidence type="ECO:0000313" key="3">
    <source>
        <dbReference type="Proteomes" id="UP000004810"/>
    </source>
</evidence>
<dbReference type="GO" id="GO:0035249">
    <property type="term" value="P:synaptic transmission, glutamatergic"/>
    <property type="evidence" value="ECO:0007669"/>
    <property type="project" value="TreeGrafter"/>
</dbReference>
<reference evidence="3" key="1">
    <citation type="submission" date="2012-08" db="EMBL/GenBank/DDBJ databases">
        <title>The Genome Sequence of Wuchereria bancrofti.</title>
        <authorList>
            <person name="Nutman T.B."/>
            <person name="Fink D.L."/>
            <person name="Russ C."/>
            <person name="Young S."/>
            <person name="Zeng Q."/>
            <person name="Koehrsen M."/>
            <person name="Alvarado L."/>
            <person name="Berlin A."/>
            <person name="Chapman S.B."/>
            <person name="Chen Z."/>
            <person name="Freedman E."/>
            <person name="Gellesch M."/>
            <person name="Goldberg J."/>
            <person name="Griggs A."/>
            <person name="Gujja S."/>
            <person name="Heilman E.R."/>
            <person name="Heiman D."/>
            <person name="Hepburn T."/>
            <person name="Howarth C."/>
            <person name="Jen D."/>
            <person name="Larson L."/>
            <person name="Lewis B."/>
            <person name="Mehta T."/>
            <person name="Park D."/>
            <person name="Pearson M."/>
            <person name="Roberts A."/>
            <person name="Saif S."/>
            <person name="Shea T."/>
            <person name="Shenoy N."/>
            <person name="Sisk P."/>
            <person name="Stolte C."/>
            <person name="Sykes S."/>
            <person name="Walk T."/>
            <person name="White J."/>
            <person name="Yandava C."/>
            <person name="Haas B."/>
            <person name="Henn M.R."/>
            <person name="Nusbaum C."/>
            <person name="Birren B."/>
        </authorList>
    </citation>
    <scope>NUCLEOTIDE SEQUENCE [LARGE SCALE GENOMIC DNA]</scope>
    <source>
        <strain evidence="3">NA</strain>
    </source>
</reference>
<dbReference type="GO" id="GO:0031594">
    <property type="term" value="C:neuromuscular junction"/>
    <property type="evidence" value="ECO:0007669"/>
    <property type="project" value="TreeGrafter"/>
</dbReference>
<evidence type="ECO:0000256" key="1">
    <source>
        <dbReference type="SAM" id="Phobius"/>
    </source>
</evidence>